<reference evidence="1 2" key="1">
    <citation type="journal article" date="2020" name="IScience">
        <title>Genome Sequencing of the Endangered Kingdonia uniflora (Circaeasteraceae, Ranunculales) Reveals Potential Mechanisms of Evolutionary Specialization.</title>
        <authorList>
            <person name="Sun Y."/>
            <person name="Deng T."/>
            <person name="Zhang A."/>
            <person name="Moore M.J."/>
            <person name="Landis J.B."/>
            <person name="Lin N."/>
            <person name="Zhang H."/>
            <person name="Zhang X."/>
            <person name="Huang J."/>
            <person name="Zhang X."/>
            <person name="Sun H."/>
            <person name="Wang H."/>
        </authorList>
    </citation>
    <scope>NUCLEOTIDE SEQUENCE [LARGE SCALE GENOMIC DNA]</scope>
    <source>
        <strain evidence="1">TB1705</strain>
        <tissue evidence="1">Leaf</tissue>
    </source>
</reference>
<dbReference type="EMBL" id="JACGCM010002630">
    <property type="protein sequence ID" value="KAF6137697.1"/>
    <property type="molecule type" value="Genomic_DNA"/>
</dbReference>
<name>A0A7J7L515_9MAGN</name>
<feature type="non-terminal residue" evidence="1">
    <location>
        <position position="103"/>
    </location>
</feature>
<evidence type="ECO:0000313" key="1">
    <source>
        <dbReference type="EMBL" id="KAF6137697.1"/>
    </source>
</evidence>
<comment type="caution">
    <text evidence="1">The sequence shown here is derived from an EMBL/GenBank/DDBJ whole genome shotgun (WGS) entry which is preliminary data.</text>
</comment>
<dbReference type="AlphaFoldDB" id="A0A7J7L515"/>
<sequence>MHELALGHTMWHANGSDLNQTHGVFRQCTCPVMCQSTTENHLFVDPFWEGFFSKVRDAGFYVFFNIRRYSTLEFKDLEYNRRTSRFSEEFHRINFVHVLRVKT</sequence>
<organism evidence="1 2">
    <name type="scientific">Kingdonia uniflora</name>
    <dbReference type="NCBI Taxonomy" id="39325"/>
    <lineage>
        <taxon>Eukaryota</taxon>
        <taxon>Viridiplantae</taxon>
        <taxon>Streptophyta</taxon>
        <taxon>Embryophyta</taxon>
        <taxon>Tracheophyta</taxon>
        <taxon>Spermatophyta</taxon>
        <taxon>Magnoliopsida</taxon>
        <taxon>Ranunculales</taxon>
        <taxon>Circaeasteraceae</taxon>
        <taxon>Kingdonia</taxon>
    </lineage>
</organism>
<evidence type="ECO:0000313" key="2">
    <source>
        <dbReference type="Proteomes" id="UP000541444"/>
    </source>
</evidence>
<accession>A0A7J7L515</accession>
<dbReference type="Proteomes" id="UP000541444">
    <property type="component" value="Unassembled WGS sequence"/>
</dbReference>
<protein>
    <submittedName>
        <fullName evidence="1">Uncharacterized protein</fullName>
    </submittedName>
</protein>
<proteinExistence type="predicted"/>
<gene>
    <name evidence="1" type="ORF">GIB67_023631</name>
</gene>
<keyword evidence="2" id="KW-1185">Reference proteome</keyword>